<dbReference type="InterPro" id="IPR020846">
    <property type="entry name" value="MFS_dom"/>
</dbReference>
<feature type="transmembrane region" description="Helical" evidence="6">
    <location>
        <begin position="470"/>
        <end position="493"/>
    </location>
</feature>
<evidence type="ECO:0000256" key="1">
    <source>
        <dbReference type="ARBA" id="ARBA00004141"/>
    </source>
</evidence>
<dbReference type="CDD" id="cd06179">
    <property type="entry name" value="MFS_TRI12_like"/>
    <property type="match status" value="1"/>
</dbReference>
<feature type="transmembrane region" description="Helical" evidence="6">
    <location>
        <begin position="338"/>
        <end position="361"/>
    </location>
</feature>
<dbReference type="InterPro" id="IPR053791">
    <property type="entry name" value="MFS_Tri12-like"/>
</dbReference>
<organism evidence="8 9">
    <name type="scientific">Fusarium oxysporum f. sp. radicis-cucumerinum</name>
    <dbReference type="NCBI Taxonomy" id="327505"/>
    <lineage>
        <taxon>Eukaryota</taxon>
        <taxon>Fungi</taxon>
        <taxon>Dikarya</taxon>
        <taxon>Ascomycota</taxon>
        <taxon>Pezizomycotina</taxon>
        <taxon>Sordariomycetes</taxon>
        <taxon>Hypocreomycetidae</taxon>
        <taxon>Hypocreales</taxon>
        <taxon>Nectriaceae</taxon>
        <taxon>Fusarium</taxon>
        <taxon>Fusarium oxysporum species complex</taxon>
    </lineage>
</organism>
<evidence type="ECO:0000313" key="9">
    <source>
        <dbReference type="Proteomes" id="UP000219602"/>
    </source>
</evidence>
<dbReference type="Pfam" id="PF06609">
    <property type="entry name" value="TRI12"/>
    <property type="match status" value="1"/>
</dbReference>
<evidence type="ECO:0000256" key="3">
    <source>
        <dbReference type="ARBA" id="ARBA00022692"/>
    </source>
</evidence>
<reference evidence="8 9" key="1">
    <citation type="journal article" date="2016" name="Environ. Microbiol.">
        <title>Effector profiles distinguish formae speciales of Fusarium oxysporum.</title>
        <authorList>
            <person name="van Dam P."/>
            <person name="Fokkens L."/>
            <person name="Schmidt S.M."/>
            <person name="Linmans J.H."/>
            <person name="Kistler H.C."/>
            <person name="Ma L.J."/>
            <person name="Rep M."/>
        </authorList>
    </citation>
    <scope>NUCLEOTIDE SEQUENCE [LARGE SCALE GENOMIC DNA]</scope>
    <source>
        <strain evidence="8 9">Forc016</strain>
    </source>
</reference>
<name>A0A2H3H5A9_FUSOX</name>
<feature type="domain" description="Major facilitator superfamily (MFS) profile" evidence="7">
    <location>
        <begin position="78"/>
        <end position="584"/>
    </location>
</feature>
<dbReference type="Gene3D" id="1.20.1250.20">
    <property type="entry name" value="MFS general substrate transporter like domains"/>
    <property type="match status" value="2"/>
</dbReference>
<dbReference type="GO" id="GO:0005886">
    <property type="term" value="C:plasma membrane"/>
    <property type="evidence" value="ECO:0007669"/>
    <property type="project" value="TreeGrafter"/>
</dbReference>
<dbReference type="InterPro" id="IPR005829">
    <property type="entry name" value="Sugar_transporter_CS"/>
</dbReference>
<feature type="transmembrane region" description="Helical" evidence="6">
    <location>
        <begin position="273"/>
        <end position="294"/>
    </location>
</feature>
<feature type="transmembrane region" description="Helical" evidence="6">
    <location>
        <begin position="232"/>
        <end position="252"/>
    </location>
</feature>
<feature type="transmembrane region" description="Helical" evidence="6">
    <location>
        <begin position="560"/>
        <end position="579"/>
    </location>
</feature>
<proteinExistence type="predicted"/>
<evidence type="ECO:0000313" key="8">
    <source>
        <dbReference type="EMBL" id="PCD33103.1"/>
    </source>
</evidence>
<feature type="transmembrane region" description="Helical" evidence="6">
    <location>
        <begin position="412"/>
        <end position="431"/>
    </location>
</feature>
<dbReference type="Proteomes" id="UP000219602">
    <property type="component" value="Chromosome 8"/>
</dbReference>
<dbReference type="PANTHER" id="PTHR23501">
    <property type="entry name" value="MAJOR FACILITATOR SUPERFAMILY"/>
    <property type="match status" value="1"/>
</dbReference>
<evidence type="ECO:0000256" key="6">
    <source>
        <dbReference type="SAM" id="Phobius"/>
    </source>
</evidence>
<gene>
    <name evidence="8" type="ORF">AU210_009338</name>
</gene>
<dbReference type="EMBL" id="MABQ02000006">
    <property type="protein sequence ID" value="PCD33103.1"/>
    <property type="molecule type" value="Genomic_DNA"/>
</dbReference>
<evidence type="ECO:0000256" key="4">
    <source>
        <dbReference type="ARBA" id="ARBA00022989"/>
    </source>
</evidence>
<accession>A0A2H3H5A9</accession>
<dbReference type="SUPFAM" id="SSF103473">
    <property type="entry name" value="MFS general substrate transporter"/>
    <property type="match status" value="1"/>
</dbReference>
<keyword evidence="3 6" id="KW-0812">Transmembrane</keyword>
<keyword evidence="2" id="KW-0813">Transport</keyword>
<protein>
    <recommendedName>
        <fullName evidence="7">Major facilitator superfamily (MFS) profile domain-containing protein</fullName>
    </recommendedName>
</protein>
<dbReference type="AlphaFoldDB" id="A0A2H3H5A9"/>
<sequence length="628" mass="67421">MSNLSHIGVDGYIGKEREFETFGPEDSGDGSGSPQPTVNAEEIIMADGTVEYVDKNAFGDELDRMPNGYYRSPQFIGTLAAQCLASTCAYLGWVLPSNTLALINADIGPSAQIAWVATIWTMGSSIGFLIIGRLSDLYGRKWMVMSTTLLGLIGCIIGGTAKSLGMLIASNGCNGLAAAGQLSFGIVLGELVPNKHRGPIMGFVFLTSIPFGVFGPVVARTMIENIHEGWRWSYYLGIILSVITLALYQFLYHPPTFSQLHVGKTRIQQTKELDWIGMSLFTIGCVLFLVGLSWGGTTYPWKSAEVLCTLVTGIMTLAGFFVYEAYFCSVKPLIPSSVFKNTGFVAVVTCATVASMVYYSLTVLWPTIISALYTTDSIKVGWQSCVIGGGVVLGQAMSGLAIAYVPRLKIQCICAAALVMTFITSMCSLSPDRWANTMAFGLIACTAVGYIENVAVTCVTLLWEPQDIGLASGILGSIRALGGAIAQALYVSILSNELTRKMPEYVSPAATKLGLPTKSLPSLFEAINKGDYSDVPGINKAIIESVGDAVAKAYTNSLHYVFYATVPFSCIMLVAACLVPDAKKFLTYNVAKRLQDKSFRKSSTEANEVAVQAMNECHPDEAKVASHV</sequence>
<feature type="transmembrane region" description="Helical" evidence="6">
    <location>
        <begin position="113"/>
        <end position="131"/>
    </location>
</feature>
<evidence type="ECO:0000256" key="5">
    <source>
        <dbReference type="ARBA" id="ARBA00023136"/>
    </source>
</evidence>
<dbReference type="PANTHER" id="PTHR23501:SF109">
    <property type="entry name" value="MAJOR FACILITATOR SUPERFAMILY (MFS) PROFILE DOMAIN-CONTAINING PROTEIN-RELATED"/>
    <property type="match status" value="1"/>
</dbReference>
<keyword evidence="5 6" id="KW-0472">Membrane</keyword>
<dbReference type="InterPro" id="IPR010573">
    <property type="entry name" value="MFS_Str1/Tri12-like"/>
</dbReference>
<dbReference type="GO" id="GO:0022857">
    <property type="term" value="F:transmembrane transporter activity"/>
    <property type="evidence" value="ECO:0007669"/>
    <property type="project" value="InterPro"/>
</dbReference>
<comment type="caution">
    <text evidence="8">The sequence shown here is derived from an EMBL/GenBank/DDBJ whole genome shotgun (WGS) entry which is preliminary data.</text>
</comment>
<comment type="subcellular location">
    <subcellularLocation>
        <location evidence="1">Membrane</location>
        <topology evidence="1">Multi-pass membrane protein</topology>
    </subcellularLocation>
</comment>
<feature type="transmembrane region" description="Helical" evidence="6">
    <location>
        <begin position="75"/>
        <end position="93"/>
    </location>
</feature>
<evidence type="ECO:0000256" key="2">
    <source>
        <dbReference type="ARBA" id="ARBA00022448"/>
    </source>
</evidence>
<reference evidence="8 9" key="2">
    <citation type="journal article" date="2017" name="Sci. Rep.">
        <title>A mobile pathogenicity chromosome in Fusarium oxysporum for infection of multiple cucurbit species.</title>
        <authorList>
            <person name="van Dam P."/>
            <person name="Fokkens L."/>
            <person name="Ayukawa Y."/>
            <person name="van der Gragt M."/>
            <person name="Ter Horst A."/>
            <person name="Brankovics B."/>
            <person name="Houterman P.M."/>
            <person name="Arie T."/>
            <person name="Rep M."/>
        </authorList>
    </citation>
    <scope>NUCLEOTIDE SEQUENCE [LARGE SCALE GENOMIC DNA]</scope>
    <source>
        <strain evidence="8 9">Forc016</strain>
    </source>
</reference>
<dbReference type="PROSITE" id="PS50850">
    <property type="entry name" value="MFS"/>
    <property type="match status" value="1"/>
</dbReference>
<dbReference type="InterPro" id="IPR036259">
    <property type="entry name" value="MFS_trans_sf"/>
</dbReference>
<feature type="transmembrane region" description="Helical" evidence="6">
    <location>
        <begin position="306"/>
        <end position="326"/>
    </location>
</feature>
<feature type="transmembrane region" description="Helical" evidence="6">
    <location>
        <begin position="143"/>
        <end position="161"/>
    </location>
</feature>
<feature type="transmembrane region" description="Helical" evidence="6">
    <location>
        <begin position="381"/>
        <end position="405"/>
    </location>
</feature>
<dbReference type="PROSITE" id="PS00216">
    <property type="entry name" value="SUGAR_TRANSPORT_1"/>
    <property type="match status" value="1"/>
</dbReference>
<feature type="transmembrane region" description="Helical" evidence="6">
    <location>
        <begin position="200"/>
        <end position="220"/>
    </location>
</feature>
<feature type="transmembrane region" description="Helical" evidence="6">
    <location>
        <begin position="437"/>
        <end position="463"/>
    </location>
</feature>
<keyword evidence="4 6" id="KW-1133">Transmembrane helix</keyword>
<evidence type="ECO:0000259" key="7">
    <source>
        <dbReference type="PROSITE" id="PS50850"/>
    </source>
</evidence>